<evidence type="ECO:0000256" key="4">
    <source>
        <dbReference type="ARBA" id="ARBA00038302"/>
    </source>
</evidence>
<dbReference type="InterPro" id="IPR050477">
    <property type="entry name" value="GrpII_AminoAcid_Decarb"/>
</dbReference>
<dbReference type="InterPro" id="IPR015422">
    <property type="entry name" value="PyrdxlP-dep_Trfase_small"/>
</dbReference>
<protein>
    <recommendedName>
        <fullName evidence="5">sphinganine-1-phosphate aldolase</fullName>
        <ecNumber evidence="5">4.1.2.27</ecNumber>
    </recommendedName>
    <alternativeName>
        <fullName evidence="6">Sphingosine-1-phosphate aldolase</fullName>
    </alternativeName>
</protein>
<evidence type="ECO:0000256" key="3">
    <source>
        <dbReference type="ARBA" id="ARBA00023239"/>
    </source>
</evidence>
<sequence>LVGSAPNFPHGIADSLERISDLGAKYNIPVHVDCCLGGFLLPFMEKAGFEMDEMFDFRLRGVTSISCDTHKYGFAPKGTSVLIYRHEKLLHHQFFCQPDWMGGIYASSTLAGSRSGANIAACWATMMHFGIEGYVETTKKIIDTTRMIEKRLRAIQGIHVIGSPKLSVLAFTSSLFNIYALSSRMSKRGWSLTILQSPPAVHLCVTMNHTRANVAEEFLSDIEQVATELVEKPDNTVEGTLSLAAYLCPCLLKILRDE</sequence>
<dbReference type="Gene3D" id="3.40.640.10">
    <property type="entry name" value="Type I PLP-dependent aspartate aminotransferase-like (Major domain)"/>
    <property type="match status" value="1"/>
</dbReference>
<dbReference type="PANTHER" id="PTHR42735">
    <property type="match status" value="1"/>
</dbReference>
<name>A0A183J125_9BILA</name>
<dbReference type="AlphaFoldDB" id="A0A183J125"/>
<accession>A0A183J125</accession>
<evidence type="ECO:0000256" key="7">
    <source>
        <dbReference type="PIRSR" id="PIRSR602129-50"/>
    </source>
</evidence>
<evidence type="ECO:0000256" key="5">
    <source>
        <dbReference type="ARBA" id="ARBA00038965"/>
    </source>
</evidence>
<proteinExistence type="inferred from homology"/>
<evidence type="ECO:0000256" key="8">
    <source>
        <dbReference type="RuleBase" id="RU000382"/>
    </source>
</evidence>
<dbReference type="GO" id="GO:0030170">
    <property type="term" value="F:pyridoxal phosphate binding"/>
    <property type="evidence" value="ECO:0007669"/>
    <property type="project" value="InterPro"/>
</dbReference>
<dbReference type="GO" id="GO:0008117">
    <property type="term" value="F:sphinganine-1-phosphate aldolase activity"/>
    <property type="evidence" value="ECO:0007669"/>
    <property type="project" value="UniProtKB-EC"/>
</dbReference>
<dbReference type="InterPro" id="IPR002129">
    <property type="entry name" value="PyrdxlP-dep_de-COase"/>
</dbReference>
<comment type="similarity">
    <text evidence="4">Belongs to the group II decarboxylase family. Sphingosine-1-phosphate lyase subfamily.</text>
</comment>
<dbReference type="InterPro" id="IPR015421">
    <property type="entry name" value="PyrdxlP-dep_Trfase_major"/>
</dbReference>
<evidence type="ECO:0000256" key="2">
    <source>
        <dbReference type="ARBA" id="ARBA00022898"/>
    </source>
</evidence>
<dbReference type="InterPro" id="IPR015424">
    <property type="entry name" value="PyrdxlP-dep_Trfase"/>
</dbReference>
<comment type="cofactor">
    <cofactor evidence="1 7 8">
        <name>pyridoxal 5'-phosphate</name>
        <dbReference type="ChEBI" id="CHEBI:597326"/>
    </cofactor>
</comment>
<dbReference type="WBParaSite" id="SBAD_0000992101-mRNA-1">
    <property type="protein sequence ID" value="SBAD_0000992101-mRNA-1"/>
    <property type="gene ID" value="SBAD_0000992101"/>
</dbReference>
<keyword evidence="2 7" id="KW-0663">Pyridoxal phosphate</keyword>
<evidence type="ECO:0000256" key="1">
    <source>
        <dbReference type="ARBA" id="ARBA00001933"/>
    </source>
</evidence>
<dbReference type="GO" id="GO:0016020">
    <property type="term" value="C:membrane"/>
    <property type="evidence" value="ECO:0007669"/>
    <property type="project" value="GOC"/>
</dbReference>
<keyword evidence="3 8" id="KW-0456">Lyase</keyword>
<dbReference type="Pfam" id="PF00282">
    <property type="entry name" value="Pyridoxal_deC"/>
    <property type="match status" value="1"/>
</dbReference>
<feature type="modified residue" description="N6-(pyridoxal phosphate)lysine" evidence="7">
    <location>
        <position position="71"/>
    </location>
</feature>
<evidence type="ECO:0000256" key="6">
    <source>
        <dbReference type="ARBA" id="ARBA00042568"/>
    </source>
</evidence>
<dbReference type="GO" id="GO:0019752">
    <property type="term" value="P:carboxylic acid metabolic process"/>
    <property type="evidence" value="ECO:0007669"/>
    <property type="project" value="InterPro"/>
</dbReference>
<evidence type="ECO:0000313" key="9">
    <source>
        <dbReference type="WBParaSite" id="SBAD_0000992101-mRNA-1"/>
    </source>
</evidence>
<dbReference type="PANTHER" id="PTHR42735:SF6">
    <property type="entry name" value="SPHINGOSINE-1-PHOSPHATE LYASE 1"/>
    <property type="match status" value="1"/>
</dbReference>
<dbReference type="GO" id="GO:0005783">
    <property type="term" value="C:endoplasmic reticulum"/>
    <property type="evidence" value="ECO:0007669"/>
    <property type="project" value="TreeGrafter"/>
</dbReference>
<organism evidence="9">
    <name type="scientific">Soboliphyme baturini</name>
    <dbReference type="NCBI Taxonomy" id="241478"/>
    <lineage>
        <taxon>Eukaryota</taxon>
        <taxon>Metazoa</taxon>
        <taxon>Ecdysozoa</taxon>
        <taxon>Nematoda</taxon>
        <taxon>Enoplea</taxon>
        <taxon>Dorylaimia</taxon>
        <taxon>Dioctophymatida</taxon>
        <taxon>Dioctophymatoidea</taxon>
        <taxon>Soboliphymatidae</taxon>
        <taxon>Soboliphyme</taxon>
    </lineage>
</organism>
<dbReference type="EC" id="4.1.2.27" evidence="5"/>
<dbReference type="SUPFAM" id="SSF53383">
    <property type="entry name" value="PLP-dependent transferases"/>
    <property type="match status" value="1"/>
</dbReference>
<reference evidence="9" key="1">
    <citation type="submission" date="2016-06" db="UniProtKB">
        <authorList>
            <consortium name="WormBaseParasite"/>
        </authorList>
    </citation>
    <scope>IDENTIFICATION</scope>
</reference>
<dbReference type="Gene3D" id="3.90.1150.10">
    <property type="entry name" value="Aspartate Aminotransferase, domain 1"/>
    <property type="match status" value="1"/>
</dbReference>
<dbReference type="GO" id="GO:0030149">
    <property type="term" value="P:sphingolipid catabolic process"/>
    <property type="evidence" value="ECO:0007669"/>
    <property type="project" value="TreeGrafter"/>
</dbReference>